<evidence type="ECO:0000313" key="2">
    <source>
        <dbReference type="EMBL" id="TQN37885.1"/>
    </source>
</evidence>
<dbReference type="Gene3D" id="1.50.10.100">
    <property type="entry name" value="Chondroitin AC/alginate lyase"/>
    <property type="match status" value="1"/>
</dbReference>
<gene>
    <name evidence="2" type="ORF">FHU33_4558</name>
</gene>
<evidence type="ECO:0000256" key="1">
    <source>
        <dbReference type="SAM" id="MobiDB-lite"/>
    </source>
</evidence>
<keyword evidence="3" id="KW-1185">Reference proteome</keyword>
<dbReference type="SUPFAM" id="SSF48230">
    <property type="entry name" value="Chondroitin AC/alginate lyase"/>
    <property type="match status" value="1"/>
</dbReference>
<dbReference type="InterPro" id="IPR008929">
    <property type="entry name" value="Chondroitin_lyas"/>
</dbReference>
<reference evidence="2 3" key="1">
    <citation type="submission" date="2019-06" db="EMBL/GenBank/DDBJ databases">
        <title>Sequencing the genomes of 1000 actinobacteria strains.</title>
        <authorList>
            <person name="Klenk H.-P."/>
        </authorList>
    </citation>
    <scope>NUCLEOTIDE SEQUENCE [LARGE SCALE GENOMIC DNA]</scope>
    <source>
        <strain evidence="2 3">DSM 46837</strain>
    </source>
</reference>
<name>A0A543P186_9ACTN</name>
<dbReference type="Proteomes" id="UP000319865">
    <property type="component" value="Unassembled WGS sequence"/>
</dbReference>
<evidence type="ECO:0000313" key="3">
    <source>
        <dbReference type="Proteomes" id="UP000319865"/>
    </source>
</evidence>
<evidence type="ECO:0008006" key="4">
    <source>
        <dbReference type="Google" id="ProtNLM"/>
    </source>
</evidence>
<accession>A0A543P186</accession>
<protein>
    <recommendedName>
        <fullName evidence="4">Alginate lyase</fullName>
    </recommendedName>
</protein>
<sequence>MLACLALAVVLAPPGLLGGRDAVTQGGLESASHFRTWWWAEWFSKSTTDSLRGRAVKATPVEARGTARKAAGQRVSSSAATSSSRRADDARETARSTTATAPSTAGGARKTGSADPTRGPAPTAEQGADSVGSAPATAGSARTGLARTGSSSSEGILLSPAELMALPTSGPGWDAIMARVAKPYGGSYTLGTREDANKDVLAHALAGARLDNDAYKGFVRDKVERIMTAPRNDGDLLATLRQLQTYVVSADLIDLASFDPALDARFRTWLAAEVRFSYSGGGGGGSVISNHDKKPNNYGTHAGATRVAAAIYLGDDAELQAARDVWYGWATGDPAYSHTTRKWTGTSWQCDPNRPAGINGAGCARDGQSLDGVIPEDQVRCGEFSRTPCETNYIHGATDGMTLAFWMLARQGEDPWAWGDHAALRQMQWKYANGQAPYSGFRWQIPVIEAAYGVDFAGNTADATSTNFGFADWWAQ</sequence>
<dbReference type="AlphaFoldDB" id="A0A543P186"/>
<comment type="caution">
    <text evidence="2">The sequence shown here is derived from an EMBL/GenBank/DDBJ whole genome shotgun (WGS) entry which is preliminary data.</text>
</comment>
<feature type="compositionally biased region" description="Basic and acidic residues" evidence="1">
    <location>
        <begin position="85"/>
        <end position="94"/>
    </location>
</feature>
<proteinExistence type="predicted"/>
<organism evidence="2 3">
    <name type="scientific">Blastococcus colisei</name>
    <dbReference type="NCBI Taxonomy" id="1564162"/>
    <lineage>
        <taxon>Bacteria</taxon>
        <taxon>Bacillati</taxon>
        <taxon>Actinomycetota</taxon>
        <taxon>Actinomycetes</taxon>
        <taxon>Geodermatophilales</taxon>
        <taxon>Geodermatophilaceae</taxon>
        <taxon>Blastococcus</taxon>
    </lineage>
</organism>
<dbReference type="EMBL" id="VFQE01000002">
    <property type="protein sequence ID" value="TQN37885.1"/>
    <property type="molecule type" value="Genomic_DNA"/>
</dbReference>
<feature type="compositionally biased region" description="Low complexity" evidence="1">
    <location>
        <begin position="95"/>
        <end position="105"/>
    </location>
</feature>
<feature type="region of interest" description="Disordered" evidence="1">
    <location>
        <begin position="49"/>
        <end position="153"/>
    </location>
</feature>